<reference evidence="1 2" key="1">
    <citation type="submission" date="2023-12" db="EMBL/GenBank/DDBJ databases">
        <title>Baltic Sea Cyanobacteria.</title>
        <authorList>
            <person name="Delbaje E."/>
            <person name="Fewer D.P."/>
            <person name="Shishido T.K."/>
        </authorList>
    </citation>
    <scope>NUCLEOTIDE SEQUENCE [LARGE SCALE GENOMIC DNA]</scope>
    <source>
        <strain evidence="1 2">UHCC 0139</strain>
    </source>
</reference>
<sequence length="105" mass="12248">MLRHQSSATDLLFITLRKSEALFSPCTRYRDLALGPSLLPWESHEGKRPMAIRWRLEREIPVMGMRGCSSPSLVWRFEGNHGSVSLTPWRRLPRCCHYWPIGWSP</sequence>
<evidence type="ECO:0000313" key="2">
    <source>
        <dbReference type="Proteomes" id="UP001304461"/>
    </source>
</evidence>
<accession>A0ABU5RVJ0</accession>
<comment type="caution">
    <text evidence="1">The sequence shown here is derived from an EMBL/GenBank/DDBJ whole genome shotgun (WGS) entry which is preliminary data.</text>
</comment>
<dbReference type="Proteomes" id="UP001304461">
    <property type="component" value="Unassembled WGS sequence"/>
</dbReference>
<protein>
    <submittedName>
        <fullName evidence="1">Uncharacterized protein</fullName>
    </submittedName>
</protein>
<name>A0ABU5RVJ0_9CYAN</name>
<organism evidence="1 2">
    <name type="scientific">Cyanobium gracile UHCC 0139</name>
    <dbReference type="NCBI Taxonomy" id="3110308"/>
    <lineage>
        <taxon>Bacteria</taxon>
        <taxon>Bacillati</taxon>
        <taxon>Cyanobacteriota</taxon>
        <taxon>Cyanophyceae</taxon>
        <taxon>Synechococcales</taxon>
        <taxon>Prochlorococcaceae</taxon>
        <taxon>Cyanobium</taxon>
    </lineage>
</organism>
<gene>
    <name evidence="1" type="ORF">VB738_11030</name>
</gene>
<proteinExistence type="predicted"/>
<keyword evidence="2" id="KW-1185">Reference proteome</keyword>
<evidence type="ECO:0000313" key="1">
    <source>
        <dbReference type="EMBL" id="MEA5391789.1"/>
    </source>
</evidence>
<dbReference type="EMBL" id="JAYGHX010000006">
    <property type="protein sequence ID" value="MEA5391789.1"/>
    <property type="molecule type" value="Genomic_DNA"/>
</dbReference>